<proteinExistence type="predicted"/>
<reference evidence="2 3" key="1">
    <citation type="journal article" date="2020" name="Nat. Food">
        <title>A phased Vanilla planifolia genome enables genetic improvement of flavour and production.</title>
        <authorList>
            <person name="Hasing T."/>
            <person name="Tang H."/>
            <person name="Brym M."/>
            <person name="Khazi F."/>
            <person name="Huang T."/>
            <person name="Chambers A.H."/>
        </authorList>
    </citation>
    <scope>NUCLEOTIDE SEQUENCE [LARGE SCALE GENOMIC DNA]</scope>
    <source>
        <tissue evidence="2">Leaf</tissue>
    </source>
</reference>
<gene>
    <name evidence="2" type="ORF">HPP92_009071</name>
</gene>
<sequence length="51" mass="5523">MVSSNSDVYSPSPLNPVHCASNIGPGRASRLDRVVLSAIEPEESWTQRAIK</sequence>
<evidence type="ECO:0000256" key="1">
    <source>
        <dbReference type="SAM" id="MobiDB-lite"/>
    </source>
</evidence>
<organism evidence="2 3">
    <name type="scientific">Vanilla planifolia</name>
    <name type="common">Vanilla</name>
    <dbReference type="NCBI Taxonomy" id="51239"/>
    <lineage>
        <taxon>Eukaryota</taxon>
        <taxon>Viridiplantae</taxon>
        <taxon>Streptophyta</taxon>
        <taxon>Embryophyta</taxon>
        <taxon>Tracheophyta</taxon>
        <taxon>Spermatophyta</taxon>
        <taxon>Magnoliopsida</taxon>
        <taxon>Liliopsida</taxon>
        <taxon>Asparagales</taxon>
        <taxon>Orchidaceae</taxon>
        <taxon>Vanilloideae</taxon>
        <taxon>Vanilleae</taxon>
        <taxon>Vanilla</taxon>
    </lineage>
</organism>
<dbReference type="OrthoDB" id="20368at2759"/>
<evidence type="ECO:0000313" key="2">
    <source>
        <dbReference type="EMBL" id="KAG0484992.1"/>
    </source>
</evidence>
<protein>
    <submittedName>
        <fullName evidence="2">Uncharacterized protein</fullName>
    </submittedName>
</protein>
<keyword evidence="3" id="KW-1185">Reference proteome</keyword>
<dbReference type="Proteomes" id="UP000636800">
    <property type="component" value="Unassembled WGS sequence"/>
</dbReference>
<dbReference type="AlphaFoldDB" id="A0A835RFI1"/>
<name>A0A835RFI1_VANPL</name>
<accession>A0A835RFI1</accession>
<evidence type="ECO:0000313" key="3">
    <source>
        <dbReference type="Proteomes" id="UP000636800"/>
    </source>
</evidence>
<dbReference type="EMBL" id="JADCNL010000004">
    <property type="protein sequence ID" value="KAG0484992.1"/>
    <property type="molecule type" value="Genomic_DNA"/>
</dbReference>
<feature type="region of interest" description="Disordered" evidence="1">
    <location>
        <begin position="1"/>
        <end position="26"/>
    </location>
</feature>
<comment type="caution">
    <text evidence="2">The sequence shown here is derived from an EMBL/GenBank/DDBJ whole genome shotgun (WGS) entry which is preliminary data.</text>
</comment>